<evidence type="ECO:0000256" key="3">
    <source>
        <dbReference type="ARBA" id="ARBA00023163"/>
    </source>
</evidence>
<dbReference type="InterPro" id="IPR006645">
    <property type="entry name" value="NGN-like_dom"/>
</dbReference>
<dbReference type="GO" id="GO:0031564">
    <property type="term" value="P:transcription antitermination"/>
    <property type="evidence" value="ECO:0007669"/>
    <property type="project" value="UniProtKB-KW"/>
</dbReference>
<name>A0A1R3H861_COCAP</name>
<dbReference type="PANTHER" id="PTHR30265">
    <property type="entry name" value="RHO-INTERACTING TRANSCRIPTION TERMINATION FACTOR NUSG"/>
    <property type="match status" value="1"/>
</dbReference>
<evidence type="ECO:0000313" key="6">
    <source>
        <dbReference type="Proteomes" id="UP000188268"/>
    </source>
</evidence>
<dbReference type="InterPro" id="IPR008991">
    <property type="entry name" value="Translation_prot_SH3-like_sf"/>
</dbReference>
<keyword evidence="1" id="KW-0889">Transcription antitermination</keyword>
<dbReference type="SUPFAM" id="SSF82679">
    <property type="entry name" value="N-utilization substance G protein NusG, N-terminal domain"/>
    <property type="match status" value="1"/>
</dbReference>
<gene>
    <name evidence="5" type="ORF">CCACVL1_21096</name>
</gene>
<dbReference type="InterPro" id="IPR036735">
    <property type="entry name" value="NGN_dom_sf"/>
</dbReference>
<proteinExistence type="predicted"/>
<dbReference type="CDD" id="cd09890">
    <property type="entry name" value="NGN_plant"/>
    <property type="match status" value="1"/>
</dbReference>
<keyword evidence="3" id="KW-0804">Transcription</keyword>
<evidence type="ECO:0000313" key="5">
    <source>
        <dbReference type="EMBL" id="OMO66532.1"/>
    </source>
</evidence>
<accession>A0A1R3H861</accession>
<dbReference type="InterPro" id="IPR014722">
    <property type="entry name" value="Rib_uL2_dom2"/>
</dbReference>
<dbReference type="OMA" id="CILNKEI"/>
<dbReference type="InterPro" id="IPR043425">
    <property type="entry name" value="NusG-like"/>
</dbReference>
<dbReference type="Gramene" id="OMO66532">
    <property type="protein sequence ID" value="OMO66532"/>
    <property type="gene ID" value="CCACVL1_21096"/>
</dbReference>
<dbReference type="AlphaFoldDB" id="A0A1R3H861"/>
<dbReference type="Gene3D" id="2.30.30.30">
    <property type="match status" value="1"/>
</dbReference>
<organism evidence="5 6">
    <name type="scientific">Corchorus capsularis</name>
    <name type="common">Jute</name>
    <dbReference type="NCBI Taxonomy" id="210143"/>
    <lineage>
        <taxon>Eukaryota</taxon>
        <taxon>Viridiplantae</taxon>
        <taxon>Streptophyta</taxon>
        <taxon>Embryophyta</taxon>
        <taxon>Tracheophyta</taxon>
        <taxon>Spermatophyta</taxon>
        <taxon>Magnoliopsida</taxon>
        <taxon>eudicotyledons</taxon>
        <taxon>Gunneridae</taxon>
        <taxon>Pentapetalae</taxon>
        <taxon>rosids</taxon>
        <taxon>malvids</taxon>
        <taxon>Malvales</taxon>
        <taxon>Malvaceae</taxon>
        <taxon>Grewioideae</taxon>
        <taxon>Apeibeae</taxon>
        <taxon>Corchorus</taxon>
    </lineage>
</organism>
<feature type="domain" description="NusG-like N-terminal" evidence="4">
    <location>
        <begin position="104"/>
        <end position="220"/>
    </location>
</feature>
<keyword evidence="2" id="KW-0805">Transcription regulation</keyword>
<keyword evidence="6" id="KW-1185">Reference proteome</keyword>
<dbReference type="GO" id="GO:0006354">
    <property type="term" value="P:DNA-templated transcription elongation"/>
    <property type="evidence" value="ECO:0007669"/>
    <property type="project" value="InterPro"/>
</dbReference>
<evidence type="ECO:0000259" key="4">
    <source>
        <dbReference type="SMART" id="SM00738"/>
    </source>
</evidence>
<dbReference type="Gene3D" id="3.30.70.940">
    <property type="entry name" value="NusG, N-terminal domain"/>
    <property type="match status" value="1"/>
</dbReference>
<dbReference type="EMBL" id="AWWV01012522">
    <property type="protein sequence ID" value="OMO66532.1"/>
    <property type="molecule type" value="Genomic_DNA"/>
</dbReference>
<comment type="caution">
    <text evidence="5">The sequence shown here is derived from an EMBL/GenBank/DDBJ whole genome shotgun (WGS) entry which is preliminary data.</text>
</comment>
<dbReference type="SUPFAM" id="SSF50104">
    <property type="entry name" value="Translation proteins SH3-like domain"/>
    <property type="match status" value="1"/>
</dbReference>
<dbReference type="SMART" id="SM00738">
    <property type="entry name" value="NGN"/>
    <property type="match status" value="1"/>
</dbReference>
<evidence type="ECO:0000256" key="1">
    <source>
        <dbReference type="ARBA" id="ARBA00022814"/>
    </source>
</evidence>
<dbReference type="Proteomes" id="UP000188268">
    <property type="component" value="Unassembled WGS sequence"/>
</dbReference>
<dbReference type="Pfam" id="PF02357">
    <property type="entry name" value="NusG"/>
    <property type="match status" value="1"/>
</dbReference>
<dbReference type="PANTHER" id="PTHR30265:SF4">
    <property type="entry name" value="KOW MOTIF FAMILY PROTEIN, EXPRESSED"/>
    <property type="match status" value="1"/>
</dbReference>
<dbReference type="OrthoDB" id="8300383at2759"/>
<dbReference type="CDD" id="cd06091">
    <property type="entry name" value="KOW_NusG"/>
    <property type="match status" value="1"/>
</dbReference>
<evidence type="ECO:0000256" key="2">
    <source>
        <dbReference type="ARBA" id="ARBA00023015"/>
    </source>
</evidence>
<sequence>MKQGLLLWSPCYLSPPVSHSLSLQIPTTKHAPKLPAISASIDSADTQQQQLSARERRQLRNERRESKSGYSWREEVEERLIKKPKKRYASWTEELNLDNLALLGPQWWVVRVSRVRGLETAEVMARTLARNFPDIEFKMYTPAVQEKKILKNGSISNKPKPLFPGCVFFRCILNKEIHDFIRECDGVGGFVGSKVGNTKRQINKPRPVSVDDMEAIFRQAKEEQVKADQAFEEEQQAEKTPTADKLNIEYNLDSNGVITSVLDSKPRRQSRKKSDTVANGAKISKRLVAGSTVRVVSGTFAEFVGSLKKLNRKTGKATVGFTLFGKESLVELDAEDIVLETK</sequence>
<reference evidence="5 6" key="1">
    <citation type="submission" date="2013-09" db="EMBL/GenBank/DDBJ databases">
        <title>Corchorus capsularis genome sequencing.</title>
        <authorList>
            <person name="Alam M."/>
            <person name="Haque M.S."/>
            <person name="Islam M.S."/>
            <person name="Emdad E.M."/>
            <person name="Islam M.M."/>
            <person name="Ahmed B."/>
            <person name="Halim A."/>
            <person name="Hossen Q.M.M."/>
            <person name="Hossain M.Z."/>
            <person name="Ahmed R."/>
            <person name="Khan M.M."/>
            <person name="Islam R."/>
            <person name="Rashid M.M."/>
            <person name="Khan S.A."/>
            <person name="Rahman M.S."/>
            <person name="Alam M."/>
        </authorList>
    </citation>
    <scope>NUCLEOTIDE SEQUENCE [LARGE SCALE GENOMIC DNA]</scope>
    <source>
        <strain evidence="6">cv. CVL-1</strain>
        <tissue evidence="5">Whole seedling</tissue>
    </source>
</reference>
<protein>
    <recommendedName>
        <fullName evidence="4">NusG-like N-terminal domain-containing protein</fullName>
    </recommendedName>
</protein>